<evidence type="ECO:0000256" key="1">
    <source>
        <dbReference type="ARBA" id="ARBA00004123"/>
    </source>
</evidence>
<dbReference type="GeneID" id="110214320"/>
<keyword evidence="4" id="KW-0963">Cytoplasm</keyword>
<dbReference type="GO" id="GO:0005829">
    <property type="term" value="C:cytosol"/>
    <property type="evidence" value="ECO:0007669"/>
    <property type="project" value="Ensembl"/>
</dbReference>
<keyword evidence="7" id="KW-1185">Reference proteome</keyword>
<name>A0A6P5L5E6_PHACI</name>
<dbReference type="Pfam" id="PF15135">
    <property type="entry name" value="UPF0515"/>
    <property type="match status" value="1"/>
</dbReference>
<evidence type="ECO:0000313" key="8">
    <source>
        <dbReference type="RefSeq" id="XP_020850821.1"/>
    </source>
</evidence>
<dbReference type="GO" id="GO:0035456">
    <property type="term" value="P:response to interferon-beta"/>
    <property type="evidence" value="ECO:0007669"/>
    <property type="project" value="Ensembl"/>
</dbReference>
<keyword evidence="5" id="KW-0694">RNA-binding</keyword>
<dbReference type="InterPro" id="IPR026795">
    <property type="entry name" value="SHFL"/>
</dbReference>
<evidence type="ECO:0000256" key="2">
    <source>
        <dbReference type="ARBA" id="ARBA00004201"/>
    </source>
</evidence>
<comment type="similarity">
    <text evidence="3">Belongs to the SHFL family.</text>
</comment>
<dbReference type="FunCoup" id="A0A6P5L5E6">
    <property type="interactions" value="1124"/>
</dbReference>
<dbReference type="GO" id="GO:0034342">
    <property type="term" value="P:response to type III interferon"/>
    <property type="evidence" value="ECO:0007669"/>
    <property type="project" value="Ensembl"/>
</dbReference>
<dbReference type="GO" id="GO:0051607">
    <property type="term" value="P:defense response to virus"/>
    <property type="evidence" value="ECO:0007669"/>
    <property type="project" value="Ensembl"/>
</dbReference>
<accession>A0A6P5L5E6</accession>
<dbReference type="AlphaFoldDB" id="A0A6P5L5E6"/>
<dbReference type="InParanoid" id="A0A6P5L5E6"/>
<dbReference type="GO" id="GO:1990825">
    <property type="term" value="F:sequence-specific mRNA binding"/>
    <property type="evidence" value="ECO:0007669"/>
    <property type="project" value="Ensembl"/>
</dbReference>
<dbReference type="GO" id="GO:0006449">
    <property type="term" value="P:regulation of translational termination"/>
    <property type="evidence" value="ECO:0007669"/>
    <property type="project" value="Ensembl"/>
</dbReference>
<gene>
    <name evidence="8" type="primary">CUNH19orf66</name>
</gene>
<dbReference type="GO" id="GO:0034340">
    <property type="term" value="P:response to type I interferon"/>
    <property type="evidence" value="ECO:0007669"/>
    <property type="project" value="Ensembl"/>
</dbReference>
<sequence>MAEAAFSGVKLEKSVRRLREKFHGHLSVKKANVLMEKYNQDHELVSSWLIKQMNEFRSEKEDVHQADRTVQDQQNVLKDRDIEEVAATISLPLTEENLRMLDDAQKGHIAKEDCQFACGTCNNVWWRRVPMRKKVSRCRKCKVKYDPVPKDKMWGEAKFQCLQCGHTFMGFAQMGTPSPCYCCGNSVLPNRILPPRRPQNERGRKNTHSCFAEDCYNRQGSFTPGTFCVHPKSRKQKNMPVVLWPSAVHESTGSTVATCLSQGSLMEDLDNLILEDLKEEAEEEEGN</sequence>
<dbReference type="KEGG" id="pcw:110214320"/>
<reference evidence="8" key="1">
    <citation type="submission" date="2025-08" db="UniProtKB">
        <authorList>
            <consortium name="RefSeq"/>
        </authorList>
    </citation>
    <scope>IDENTIFICATION</scope>
    <source>
        <tissue evidence="8">Spleen</tissue>
    </source>
</reference>
<comment type="subcellular location">
    <subcellularLocation>
        <location evidence="2">Cytoplasm</location>
        <location evidence="2">P-body</location>
    </subcellularLocation>
    <subcellularLocation>
        <location evidence="1">Nucleus</location>
    </subcellularLocation>
</comment>
<protein>
    <submittedName>
        <fullName evidence="8">Repressor of yield of DENV protein</fullName>
    </submittedName>
</protein>
<dbReference type="GO" id="GO:0034341">
    <property type="term" value="P:response to type II interferon"/>
    <property type="evidence" value="ECO:0007669"/>
    <property type="project" value="Ensembl"/>
</dbReference>
<evidence type="ECO:0000256" key="3">
    <source>
        <dbReference type="ARBA" id="ARBA00005469"/>
    </source>
</evidence>
<dbReference type="GO" id="GO:0043022">
    <property type="term" value="F:ribosome binding"/>
    <property type="evidence" value="ECO:0007669"/>
    <property type="project" value="Ensembl"/>
</dbReference>
<dbReference type="OMA" id="PVPKDKM"/>
<evidence type="ECO:0000256" key="5">
    <source>
        <dbReference type="ARBA" id="ARBA00022884"/>
    </source>
</evidence>
<dbReference type="GO" id="GO:0000932">
    <property type="term" value="C:P-body"/>
    <property type="evidence" value="ECO:0007669"/>
    <property type="project" value="UniProtKB-SubCell"/>
</dbReference>
<dbReference type="PANTHER" id="PTHR16135:SF2">
    <property type="entry name" value="SHIFTLESS ANTIVIRAL INHIBITOR OF RIBOSOMAL FRAMESHIFTING PROTEIN"/>
    <property type="match status" value="1"/>
</dbReference>
<dbReference type="GO" id="GO:0005654">
    <property type="term" value="C:nucleoplasm"/>
    <property type="evidence" value="ECO:0007669"/>
    <property type="project" value="Ensembl"/>
</dbReference>
<dbReference type="PANTHER" id="PTHR16135">
    <property type="entry name" value="REPRESSOR OF YIELD OF DENV PROTEIN"/>
    <property type="match status" value="1"/>
</dbReference>
<evidence type="ECO:0000256" key="4">
    <source>
        <dbReference type="ARBA" id="ARBA00022490"/>
    </source>
</evidence>
<evidence type="ECO:0000313" key="7">
    <source>
        <dbReference type="Proteomes" id="UP000515140"/>
    </source>
</evidence>
<dbReference type="GO" id="GO:0075523">
    <property type="term" value="P:viral translational frameshifting"/>
    <property type="evidence" value="ECO:0007669"/>
    <property type="project" value="Ensembl"/>
</dbReference>
<organism evidence="7 8">
    <name type="scientific">Phascolarctos cinereus</name>
    <name type="common">Koala</name>
    <dbReference type="NCBI Taxonomy" id="38626"/>
    <lineage>
        <taxon>Eukaryota</taxon>
        <taxon>Metazoa</taxon>
        <taxon>Chordata</taxon>
        <taxon>Craniata</taxon>
        <taxon>Vertebrata</taxon>
        <taxon>Euteleostomi</taxon>
        <taxon>Mammalia</taxon>
        <taxon>Metatheria</taxon>
        <taxon>Diprotodontia</taxon>
        <taxon>Phascolarctidae</taxon>
        <taxon>Phascolarctos</taxon>
    </lineage>
</organism>
<evidence type="ECO:0000256" key="6">
    <source>
        <dbReference type="ARBA" id="ARBA00023242"/>
    </source>
</evidence>
<dbReference type="GO" id="GO:2001125">
    <property type="term" value="P:negative regulation of translational frameshifting"/>
    <property type="evidence" value="ECO:0007669"/>
    <property type="project" value="Ensembl"/>
</dbReference>
<proteinExistence type="inferred from homology"/>
<keyword evidence="6" id="KW-0539">Nucleus</keyword>
<dbReference type="RefSeq" id="XP_020850821.1">
    <property type="nucleotide sequence ID" value="XM_020995162.1"/>
</dbReference>
<dbReference type="GO" id="GO:0045071">
    <property type="term" value="P:negative regulation of viral genome replication"/>
    <property type="evidence" value="ECO:0007669"/>
    <property type="project" value="Ensembl"/>
</dbReference>
<dbReference type="Proteomes" id="UP000515140">
    <property type="component" value="Unplaced"/>
</dbReference>
<dbReference type="CTD" id="55337"/>